<gene>
    <name evidence="2" type="ORF">OMM_00813</name>
</gene>
<name>A0A1V1PFN3_9BACT</name>
<comment type="caution">
    <text evidence="2">The sequence shown here is derived from an EMBL/GenBank/DDBJ whole genome shotgun (WGS) entry which is preliminary data.</text>
</comment>
<feature type="signal peptide" evidence="1">
    <location>
        <begin position="1"/>
        <end position="22"/>
    </location>
</feature>
<feature type="chain" id="PRO_5010733067" evidence="1">
    <location>
        <begin position="23"/>
        <end position="261"/>
    </location>
</feature>
<dbReference type="AlphaFoldDB" id="A0A1V1PFN3"/>
<sequence>MKNRLICYAVFTFFILSVSVQAKESSLKRITIATGEWEPYISKNLKEYGVIPHIIRKAFSMNKINVKFQFVPWKRALVFSQRGKVSGVAVWGGYLSWAKDHYGSDPVMSGELRLWTLNDSPIINWRNPKEIEGMTLGVIRGEKGGEYLDNLINAQKLKIKEITHEEQKFKMLLAKRLDLSILNLDSGLVTIRKLIPEKDWDKIVPHPDPIRVSHYRVLFARQNPESLSLLEEFNDGLYKLKQQGVVDKMLKESMNGSYKPN</sequence>
<dbReference type="PANTHER" id="PTHR35936:SF25">
    <property type="entry name" value="ABC TRANSPORTER SUBSTRATE-BINDING PROTEIN"/>
    <property type="match status" value="1"/>
</dbReference>
<evidence type="ECO:0000256" key="1">
    <source>
        <dbReference type="SAM" id="SignalP"/>
    </source>
</evidence>
<accession>A0A1V1PFN3</accession>
<organism evidence="2 3">
    <name type="scientific">Candidatus Magnetoglobus multicellularis str. Araruama</name>
    <dbReference type="NCBI Taxonomy" id="890399"/>
    <lineage>
        <taxon>Bacteria</taxon>
        <taxon>Pseudomonadati</taxon>
        <taxon>Thermodesulfobacteriota</taxon>
        <taxon>Desulfobacteria</taxon>
        <taxon>Desulfobacterales</taxon>
        <taxon>Desulfobacteraceae</taxon>
        <taxon>Candidatus Magnetoglobus</taxon>
    </lineage>
</organism>
<protein>
    <submittedName>
        <fullName evidence="2">Amino acid ABC transporter periplasmic protein</fullName>
    </submittedName>
</protein>
<evidence type="ECO:0000313" key="2">
    <source>
        <dbReference type="EMBL" id="ETR73610.1"/>
    </source>
</evidence>
<keyword evidence="1" id="KW-0732">Signal</keyword>
<dbReference type="Proteomes" id="UP000189670">
    <property type="component" value="Unassembled WGS sequence"/>
</dbReference>
<reference evidence="3" key="1">
    <citation type="submission" date="2012-11" db="EMBL/GenBank/DDBJ databases">
        <authorList>
            <person name="Lucero-Rivera Y.E."/>
            <person name="Tovar-Ramirez D."/>
        </authorList>
    </citation>
    <scope>NUCLEOTIDE SEQUENCE [LARGE SCALE GENOMIC DNA]</scope>
    <source>
        <strain evidence="3">Araruama</strain>
    </source>
</reference>
<proteinExistence type="predicted"/>
<dbReference type="PANTHER" id="PTHR35936">
    <property type="entry name" value="MEMBRANE-BOUND LYTIC MUREIN TRANSGLYCOSYLASE F"/>
    <property type="match status" value="1"/>
</dbReference>
<evidence type="ECO:0000313" key="3">
    <source>
        <dbReference type="Proteomes" id="UP000189670"/>
    </source>
</evidence>
<dbReference type="EMBL" id="ATBP01000048">
    <property type="protein sequence ID" value="ETR73610.1"/>
    <property type="molecule type" value="Genomic_DNA"/>
</dbReference>
<dbReference type="SUPFAM" id="SSF53850">
    <property type="entry name" value="Periplasmic binding protein-like II"/>
    <property type="match status" value="1"/>
</dbReference>
<dbReference type="Gene3D" id="3.40.190.10">
    <property type="entry name" value="Periplasmic binding protein-like II"/>
    <property type="match status" value="2"/>
</dbReference>